<feature type="binding site" evidence="7">
    <location>
        <position position="58"/>
    </location>
    <ligand>
        <name>Zn(2+)</name>
        <dbReference type="ChEBI" id="CHEBI:29105"/>
    </ligand>
</feature>
<evidence type="ECO:0000256" key="8">
    <source>
        <dbReference type="RuleBase" id="RU003956"/>
    </source>
</evidence>
<dbReference type="SUPFAM" id="SSF53056">
    <property type="entry name" value="beta-carbonic anhydrase, cab"/>
    <property type="match status" value="1"/>
</dbReference>
<organism evidence="9 10">
    <name type="scientific">Corynebacterium lowii</name>
    <dbReference type="NCBI Taxonomy" id="1544413"/>
    <lineage>
        <taxon>Bacteria</taxon>
        <taxon>Bacillati</taxon>
        <taxon>Actinomycetota</taxon>
        <taxon>Actinomycetes</taxon>
        <taxon>Mycobacteriales</taxon>
        <taxon>Corynebacteriaceae</taxon>
        <taxon>Corynebacterium</taxon>
    </lineage>
</organism>
<keyword evidence="4 8" id="KW-0456">Lyase</keyword>
<dbReference type="InterPro" id="IPR001765">
    <property type="entry name" value="Carbonic_anhydrase"/>
</dbReference>
<reference evidence="9 10" key="1">
    <citation type="submission" date="2015-10" db="EMBL/GenBank/DDBJ databases">
        <title>Corynebacteirum lowii and Corynebacterium oculi species nova, derived from human clinical disease and and emended description of Corynebacterium mastiditis.</title>
        <authorList>
            <person name="Bernard K."/>
            <person name="Pacheco A.L."/>
            <person name="Mcdougall C."/>
            <person name="Burtx T."/>
            <person name="Weibe D."/>
            <person name="Tyler S."/>
            <person name="Olson A.B."/>
            <person name="Cnockaert M."/>
            <person name="Eguchi H."/>
            <person name="Kuwahara T."/>
            <person name="Nakayama-Imaohji H."/>
            <person name="Boudewijins M."/>
            <person name="Van Hoecke F."/>
            <person name="Bernier A.-M."/>
            <person name="Vandamme P."/>
        </authorList>
    </citation>
    <scope>NUCLEOTIDE SEQUENCE [LARGE SCALE GENOMIC DNA]</scope>
    <source>
        <strain evidence="9 10">NML 130206</strain>
    </source>
</reference>
<keyword evidence="7" id="KW-0479">Metal-binding</keyword>
<comment type="cofactor">
    <cofactor evidence="7">
        <name>Zn(2+)</name>
        <dbReference type="ChEBI" id="CHEBI:29105"/>
    </cofactor>
    <text evidence="7">Binds 1 zinc ion per subunit.</text>
</comment>
<dbReference type="CDD" id="cd03378">
    <property type="entry name" value="beta_CA_cladeC"/>
    <property type="match status" value="1"/>
</dbReference>
<dbReference type="EC" id="4.2.1.1" evidence="2 8"/>
<keyword evidence="3 7" id="KW-0862">Zinc</keyword>
<dbReference type="GO" id="GO:0008270">
    <property type="term" value="F:zinc ion binding"/>
    <property type="evidence" value="ECO:0007669"/>
    <property type="project" value="UniProtKB-UniRule"/>
</dbReference>
<evidence type="ECO:0000256" key="5">
    <source>
        <dbReference type="ARBA" id="ARBA00024993"/>
    </source>
</evidence>
<dbReference type="GO" id="GO:0015976">
    <property type="term" value="P:carbon utilization"/>
    <property type="evidence" value="ECO:0007669"/>
    <property type="project" value="InterPro"/>
</dbReference>
<comment type="catalytic activity">
    <reaction evidence="6 8">
        <text>hydrogencarbonate + H(+) = CO2 + H2O</text>
        <dbReference type="Rhea" id="RHEA:10748"/>
        <dbReference type="ChEBI" id="CHEBI:15377"/>
        <dbReference type="ChEBI" id="CHEBI:15378"/>
        <dbReference type="ChEBI" id="CHEBI:16526"/>
        <dbReference type="ChEBI" id="CHEBI:17544"/>
        <dbReference type="EC" id="4.2.1.1"/>
    </reaction>
</comment>
<evidence type="ECO:0000256" key="3">
    <source>
        <dbReference type="ARBA" id="ARBA00022833"/>
    </source>
</evidence>
<evidence type="ECO:0000256" key="2">
    <source>
        <dbReference type="ARBA" id="ARBA00012925"/>
    </source>
</evidence>
<dbReference type="EMBL" id="LKEV01000004">
    <property type="protein sequence ID" value="KQB86208.1"/>
    <property type="molecule type" value="Genomic_DNA"/>
</dbReference>
<evidence type="ECO:0000256" key="7">
    <source>
        <dbReference type="PIRSR" id="PIRSR601765-1"/>
    </source>
</evidence>
<evidence type="ECO:0000256" key="4">
    <source>
        <dbReference type="ARBA" id="ARBA00023239"/>
    </source>
</evidence>
<feature type="binding site" evidence="7">
    <location>
        <position position="111"/>
    </location>
    <ligand>
        <name>Zn(2+)</name>
        <dbReference type="ChEBI" id="CHEBI:29105"/>
    </ligand>
</feature>
<dbReference type="InterPro" id="IPR015892">
    <property type="entry name" value="Carbonic_anhydrase_CS"/>
</dbReference>
<dbReference type="Gene3D" id="3.40.1050.10">
    <property type="entry name" value="Carbonic anhydrase"/>
    <property type="match status" value="1"/>
</dbReference>
<proteinExistence type="inferred from homology"/>
<keyword evidence="10" id="KW-1185">Reference proteome</keyword>
<dbReference type="PANTHER" id="PTHR11002">
    <property type="entry name" value="CARBONIC ANHYDRASE"/>
    <property type="match status" value="1"/>
</dbReference>
<comment type="function">
    <text evidence="8">Reversible hydration of carbon dioxide.</text>
</comment>
<accession>A0A0Q0UEC9</accession>
<comment type="similarity">
    <text evidence="1 8">Belongs to the beta-class carbonic anhydrase family.</text>
</comment>
<sequence length="210" mass="22708">MFHIMTLYSDATPQSVWEALKAGNKRFCASQEKNPNRDDERRETLRSGQNPAVVALACSDSRVPVELIFDAGFGDIFVIRTAGEITDPAVLASLEYAIDGLGVPLIVVLGHENCGAVGAATKALDEGAIPEGWQRILVERVTPSVLAARREGCHEQSDYERIHVTETIGQIMHRLPHLPEQIEAGSVGLVGLRYLLADGSVETVATYGVS</sequence>
<feature type="binding site" evidence="7">
    <location>
        <position position="60"/>
    </location>
    <ligand>
        <name>Zn(2+)</name>
        <dbReference type="ChEBI" id="CHEBI:29105"/>
    </ligand>
</feature>
<evidence type="ECO:0000256" key="1">
    <source>
        <dbReference type="ARBA" id="ARBA00006217"/>
    </source>
</evidence>
<feature type="binding site" evidence="7">
    <location>
        <position position="114"/>
    </location>
    <ligand>
        <name>Zn(2+)</name>
        <dbReference type="ChEBI" id="CHEBI:29105"/>
    </ligand>
</feature>
<dbReference type="GO" id="GO:0004089">
    <property type="term" value="F:carbonate dehydratase activity"/>
    <property type="evidence" value="ECO:0007669"/>
    <property type="project" value="UniProtKB-UniRule"/>
</dbReference>
<name>A0A0Q0UEC9_9CORY</name>
<comment type="caution">
    <text evidence="9">The sequence shown here is derived from an EMBL/GenBank/DDBJ whole genome shotgun (WGS) entry which is preliminary data.</text>
</comment>
<dbReference type="PATRIC" id="fig|1544413.3.peg.1564"/>
<dbReference type="InterPro" id="IPR036874">
    <property type="entry name" value="Carbonic_anhydrase_sf"/>
</dbReference>
<dbReference type="STRING" id="1544413.Clow_01562"/>
<evidence type="ECO:0000256" key="6">
    <source>
        <dbReference type="ARBA" id="ARBA00048348"/>
    </source>
</evidence>
<dbReference type="PROSITE" id="PS00705">
    <property type="entry name" value="PROK_CO2_ANHYDRASE_2"/>
    <property type="match status" value="1"/>
</dbReference>
<dbReference type="AlphaFoldDB" id="A0A0Q0UEC9"/>
<dbReference type="PANTHER" id="PTHR11002:SF79">
    <property type="entry name" value="CARBONIC ANHYDRASE 2"/>
    <property type="match status" value="1"/>
</dbReference>
<dbReference type="SMART" id="SM00947">
    <property type="entry name" value="Pro_CA"/>
    <property type="match status" value="1"/>
</dbReference>
<dbReference type="Proteomes" id="UP000050488">
    <property type="component" value="Unassembled WGS sequence"/>
</dbReference>
<gene>
    <name evidence="9" type="primary">cynT</name>
    <name evidence="9" type="ORF">Clow_01562</name>
</gene>
<evidence type="ECO:0000313" key="9">
    <source>
        <dbReference type="EMBL" id="KQB86208.1"/>
    </source>
</evidence>
<dbReference type="Pfam" id="PF00484">
    <property type="entry name" value="Pro_CA"/>
    <property type="match status" value="1"/>
</dbReference>
<evidence type="ECO:0000313" key="10">
    <source>
        <dbReference type="Proteomes" id="UP000050488"/>
    </source>
</evidence>
<comment type="function">
    <text evidence="5">Catalyzes the reversible hydration of carbon dioxide to form bicarbonate.</text>
</comment>
<protein>
    <recommendedName>
        <fullName evidence="2 8">Carbonic anhydrase</fullName>
        <ecNumber evidence="2 8">4.2.1.1</ecNumber>
    </recommendedName>
    <alternativeName>
        <fullName evidence="8">Carbonate dehydratase</fullName>
    </alternativeName>
</protein>